<proteinExistence type="predicted"/>
<evidence type="ECO:0000313" key="4">
    <source>
        <dbReference type="EMBL" id="RIX49347.1"/>
    </source>
</evidence>
<dbReference type="GO" id="GO:0051287">
    <property type="term" value="F:NAD binding"/>
    <property type="evidence" value="ECO:0007669"/>
    <property type="project" value="InterPro"/>
</dbReference>
<dbReference type="Pfam" id="PF02826">
    <property type="entry name" value="2-Hacid_dh_C"/>
    <property type="match status" value="1"/>
</dbReference>
<dbReference type="InterPro" id="IPR036291">
    <property type="entry name" value="NAD(P)-bd_dom_sf"/>
</dbReference>
<evidence type="ECO:0000256" key="1">
    <source>
        <dbReference type="ARBA" id="ARBA00023002"/>
    </source>
</evidence>
<dbReference type="InterPro" id="IPR050223">
    <property type="entry name" value="D-isomer_2-hydroxyacid_DH"/>
</dbReference>
<comment type="caution">
    <text evidence="4">The sequence shown here is derived from an EMBL/GenBank/DDBJ whole genome shotgun (WGS) entry which is preliminary data.</text>
</comment>
<dbReference type="InterPro" id="IPR029753">
    <property type="entry name" value="D-isomer_DH_CS"/>
</dbReference>
<dbReference type="GO" id="GO:0016618">
    <property type="term" value="F:hydroxypyruvate reductase [NAD(P)H] activity"/>
    <property type="evidence" value="ECO:0007669"/>
    <property type="project" value="TreeGrafter"/>
</dbReference>
<evidence type="ECO:0000256" key="2">
    <source>
        <dbReference type="ARBA" id="ARBA00023027"/>
    </source>
</evidence>
<dbReference type="EMBL" id="QXQA01000018">
    <property type="protein sequence ID" value="RIX49347.1"/>
    <property type="molecule type" value="Genomic_DNA"/>
</dbReference>
<keyword evidence="1" id="KW-0560">Oxidoreductase</keyword>
<keyword evidence="5" id="KW-1185">Reference proteome</keyword>
<dbReference type="PANTHER" id="PTHR10996:SF178">
    <property type="entry name" value="2-HYDROXYACID DEHYDROGENASE YGL185C-RELATED"/>
    <property type="match status" value="1"/>
</dbReference>
<keyword evidence="2" id="KW-0520">NAD</keyword>
<dbReference type="GO" id="GO:0030267">
    <property type="term" value="F:glyoxylate reductase (NADPH) activity"/>
    <property type="evidence" value="ECO:0007669"/>
    <property type="project" value="TreeGrafter"/>
</dbReference>
<dbReference type="GO" id="GO:0005829">
    <property type="term" value="C:cytosol"/>
    <property type="evidence" value="ECO:0007669"/>
    <property type="project" value="TreeGrafter"/>
</dbReference>
<dbReference type="PANTHER" id="PTHR10996">
    <property type="entry name" value="2-HYDROXYACID DEHYDROGENASE-RELATED"/>
    <property type="match status" value="1"/>
</dbReference>
<feature type="domain" description="D-isomer specific 2-hydroxyacid dehydrogenase NAD-binding" evidence="3">
    <location>
        <begin position="120"/>
        <end position="293"/>
    </location>
</feature>
<dbReference type="RefSeq" id="WP_119602389.1">
    <property type="nucleotide sequence ID" value="NZ_QXQA01000018.1"/>
</dbReference>
<dbReference type="AlphaFoldDB" id="A0A3A1UPU1"/>
<dbReference type="PROSITE" id="PS00671">
    <property type="entry name" value="D_2_HYDROXYACID_DH_3"/>
    <property type="match status" value="1"/>
</dbReference>
<dbReference type="SUPFAM" id="SSF51735">
    <property type="entry name" value="NAD(P)-binding Rossmann-fold domains"/>
    <property type="match status" value="1"/>
</dbReference>
<dbReference type="Proteomes" id="UP000266482">
    <property type="component" value="Unassembled WGS sequence"/>
</dbReference>
<dbReference type="InterPro" id="IPR006140">
    <property type="entry name" value="D-isomer_DH_NAD-bd"/>
</dbReference>
<accession>A0A3A1UPU1</accession>
<protein>
    <submittedName>
        <fullName evidence="4">Hydroxyacid dehydrogenase</fullName>
    </submittedName>
</protein>
<organism evidence="4 5">
    <name type="scientific">Paenibacillus nanensis</name>
    <dbReference type="NCBI Taxonomy" id="393251"/>
    <lineage>
        <taxon>Bacteria</taxon>
        <taxon>Bacillati</taxon>
        <taxon>Bacillota</taxon>
        <taxon>Bacilli</taxon>
        <taxon>Bacillales</taxon>
        <taxon>Paenibacillaceae</taxon>
        <taxon>Paenibacillus</taxon>
    </lineage>
</organism>
<dbReference type="Gene3D" id="3.40.50.720">
    <property type="entry name" value="NAD(P)-binding Rossmann-like Domain"/>
    <property type="match status" value="2"/>
</dbReference>
<name>A0A3A1UPU1_9BACL</name>
<sequence length="334" mass="37874">MPNLKVLVTMPKGAVFHTFFNEETVRELEQFADVTWNESLTEQLTKEELCAKIRDVDFVITGWGTRPLDEEVLRHAGKLRMVAHTGGSVNPYVTDAVYERGIRVVSGNNVFAESVAESVIAYALASLRDIPKFSHDLKQGIWPRGYSNKGLLDKKIGIIGFGMIARYTVDMLKPFRPEIKVYSKQLAREELERYRMEEASLEEIFSICDIVSIHAASTPETYHMITEELLNRMPDGSLLINTARGAIIDEQALCRVLANRNIRAVLDVYEVEPLPQDSPLMERDNAILMPHMGGPTVDRRLIVTKQLIGEMKRFLKGEPLICEISQEYACKMTR</sequence>
<evidence type="ECO:0000313" key="5">
    <source>
        <dbReference type="Proteomes" id="UP000266482"/>
    </source>
</evidence>
<dbReference type="SUPFAM" id="SSF52283">
    <property type="entry name" value="Formate/glycerate dehydrogenase catalytic domain-like"/>
    <property type="match status" value="1"/>
</dbReference>
<gene>
    <name evidence="4" type="ORF">D3P08_22600</name>
</gene>
<dbReference type="CDD" id="cd12167">
    <property type="entry name" value="2-Hacid_dh_8"/>
    <property type="match status" value="1"/>
</dbReference>
<reference evidence="4 5" key="1">
    <citation type="submission" date="2018-09" db="EMBL/GenBank/DDBJ databases">
        <title>Paenibacillus aracenensis nov. sp. isolated from a cave in southern Spain.</title>
        <authorList>
            <person name="Jurado V."/>
            <person name="Gutierrez-Patricio S."/>
            <person name="Gonzalez-Pimentel J.L."/>
            <person name="Miller A.Z."/>
            <person name="Laiz L."/>
            <person name="Saiz-Jimenez C."/>
        </authorList>
    </citation>
    <scope>NUCLEOTIDE SEQUENCE [LARGE SCALE GENOMIC DNA]</scope>
    <source>
        <strain evidence="4 5">DSM 22867</strain>
    </source>
</reference>
<evidence type="ECO:0000259" key="3">
    <source>
        <dbReference type="Pfam" id="PF02826"/>
    </source>
</evidence>
<dbReference type="OrthoDB" id="9805416at2"/>